<dbReference type="EMBL" id="CP001848">
    <property type="protein sequence ID" value="ADB15124.1"/>
    <property type="molecule type" value="Genomic_DNA"/>
</dbReference>
<evidence type="ECO:0000313" key="2">
    <source>
        <dbReference type="Proteomes" id="UP000001887"/>
    </source>
</evidence>
<evidence type="ECO:0000313" key="1">
    <source>
        <dbReference type="EMBL" id="ADB15124.1"/>
    </source>
</evidence>
<dbReference type="AlphaFoldDB" id="D2R393"/>
<name>D2R393_PIRSD</name>
<dbReference type="KEGG" id="psl:Psta_0434"/>
<organism evidence="1 2">
    <name type="scientific">Pirellula staleyi (strain ATCC 27377 / DSM 6068 / ICPB 4128)</name>
    <name type="common">Pirella staleyi</name>
    <dbReference type="NCBI Taxonomy" id="530564"/>
    <lineage>
        <taxon>Bacteria</taxon>
        <taxon>Pseudomonadati</taxon>
        <taxon>Planctomycetota</taxon>
        <taxon>Planctomycetia</taxon>
        <taxon>Pirellulales</taxon>
        <taxon>Pirellulaceae</taxon>
        <taxon>Pirellula</taxon>
    </lineage>
</organism>
<dbReference type="HOGENOM" id="CLU_204537_0_0_0"/>
<reference evidence="1 2" key="1">
    <citation type="journal article" date="2009" name="Stand. Genomic Sci.">
        <title>Complete genome sequence of Pirellula staleyi type strain (ATCC 27377).</title>
        <authorList>
            <person name="Clum A."/>
            <person name="Tindall B.J."/>
            <person name="Sikorski J."/>
            <person name="Ivanova N."/>
            <person name="Mavrommatis K."/>
            <person name="Lucas S."/>
            <person name="Glavina del Rio T."/>
            <person name="Nolan M."/>
            <person name="Chen F."/>
            <person name="Tice H."/>
            <person name="Pitluck S."/>
            <person name="Cheng J.F."/>
            <person name="Chertkov O."/>
            <person name="Brettin T."/>
            <person name="Han C."/>
            <person name="Detter J.C."/>
            <person name="Kuske C."/>
            <person name="Bruce D."/>
            <person name="Goodwin L."/>
            <person name="Ovchinikova G."/>
            <person name="Pati A."/>
            <person name="Mikhailova N."/>
            <person name="Chen A."/>
            <person name="Palaniappan K."/>
            <person name="Land M."/>
            <person name="Hauser L."/>
            <person name="Chang Y.J."/>
            <person name="Jeffries C.D."/>
            <person name="Chain P."/>
            <person name="Rohde M."/>
            <person name="Goker M."/>
            <person name="Bristow J."/>
            <person name="Eisen J.A."/>
            <person name="Markowitz V."/>
            <person name="Hugenholtz P."/>
            <person name="Kyrpides N.C."/>
            <person name="Klenk H.P."/>
            <person name="Lapidus A."/>
        </authorList>
    </citation>
    <scope>NUCLEOTIDE SEQUENCE [LARGE SCALE GENOMIC DNA]</scope>
    <source>
        <strain evidence="2">ATCC 27377 / DSM 6068 / ICPB 4128</strain>
    </source>
</reference>
<accession>D2R393</accession>
<dbReference type="Proteomes" id="UP000001887">
    <property type="component" value="Chromosome"/>
</dbReference>
<protein>
    <submittedName>
        <fullName evidence="1">Uncharacterized protein</fullName>
    </submittedName>
</protein>
<gene>
    <name evidence="1" type="ordered locus">Psta_0434</name>
</gene>
<sequence>MRDPQRIEQILEVLREIWEREPDLRLGQIVVNAILPSDPCPQIFSAEDDVLLAGLHEYRRRVFRADPSGS</sequence>
<keyword evidence="2" id="KW-1185">Reference proteome</keyword>
<proteinExistence type="predicted"/>
<dbReference type="eggNOG" id="ENOG5033IAF">
    <property type="taxonomic scope" value="Bacteria"/>
</dbReference>